<keyword evidence="7 11" id="KW-0963">Cytoplasm</keyword>
<dbReference type="NCBIfam" id="TIGR01090">
    <property type="entry name" value="apt"/>
    <property type="match status" value="1"/>
</dbReference>
<comment type="caution">
    <text evidence="13">The sequence shown here is derived from an EMBL/GenBank/DDBJ whole genome shotgun (WGS) entry which is preliminary data.</text>
</comment>
<dbReference type="NCBIfam" id="NF002634">
    <property type="entry name" value="PRK02304.1-3"/>
    <property type="match status" value="1"/>
</dbReference>
<dbReference type="NCBIfam" id="NF002636">
    <property type="entry name" value="PRK02304.1-5"/>
    <property type="match status" value="1"/>
</dbReference>
<comment type="similarity">
    <text evidence="5 11">Belongs to the purine/pyrimidine phosphoribosyltransferase family.</text>
</comment>
<dbReference type="HAMAP" id="MF_00004">
    <property type="entry name" value="Aden_phosphoribosyltr"/>
    <property type="match status" value="1"/>
</dbReference>
<evidence type="ECO:0000256" key="4">
    <source>
        <dbReference type="ARBA" id="ARBA00004659"/>
    </source>
</evidence>
<accession>A0A845AGF0</accession>
<dbReference type="CDD" id="cd06223">
    <property type="entry name" value="PRTases_typeI"/>
    <property type="match status" value="1"/>
</dbReference>
<comment type="catalytic activity">
    <reaction evidence="1 11">
        <text>AMP + diphosphate = 5-phospho-alpha-D-ribose 1-diphosphate + adenine</text>
        <dbReference type="Rhea" id="RHEA:16609"/>
        <dbReference type="ChEBI" id="CHEBI:16708"/>
        <dbReference type="ChEBI" id="CHEBI:33019"/>
        <dbReference type="ChEBI" id="CHEBI:58017"/>
        <dbReference type="ChEBI" id="CHEBI:456215"/>
        <dbReference type="EC" id="2.4.2.7"/>
    </reaction>
</comment>
<dbReference type="RefSeq" id="WP_160752189.1">
    <property type="nucleotide sequence ID" value="NZ_WTYA01000002.1"/>
</dbReference>
<dbReference type="OrthoDB" id="9803963at2"/>
<evidence type="ECO:0000256" key="5">
    <source>
        <dbReference type="ARBA" id="ARBA00008391"/>
    </source>
</evidence>
<dbReference type="AlphaFoldDB" id="A0A845AGF0"/>
<dbReference type="GO" id="GO:0044209">
    <property type="term" value="P:AMP salvage"/>
    <property type="evidence" value="ECO:0007669"/>
    <property type="project" value="UniProtKB-UniRule"/>
</dbReference>
<dbReference type="Gene3D" id="3.40.50.2020">
    <property type="match status" value="1"/>
</dbReference>
<sequence>MTPEELKALVRTVPDFPSPGIQFRDITTLIRHGEGLTATVSWLADSARDAGAQAIAGMEARGFIFGAAVAIELGIGFVPVRKPGKLPVATIGIDYQLEYGTDRLEIDPSLIDQGERVVLVDDLIATGGTACAAAELLRRAGAIVERAAFVIDLPELGGAKKLGGIGVATQALMDFAGH</sequence>
<dbReference type="PANTHER" id="PTHR32315:SF3">
    <property type="entry name" value="ADENINE PHOSPHORIBOSYLTRANSFERASE"/>
    <property type="match status" value="1"/>
</dbReference>
<evidence type="ECO:0000256" key="8">
    <source>
        <dbReference type="ARBA" id="ARBA00022676"/>
    </source>
</evidence>
<evidence type="ECO:0000256" key="11">
    <source>
        <dbReference type="HAMAP-Rule" id="MF_00004"/>
    </source>
</evidence>
<evidence type="ECO:0000313" key="14">
    <source>
        <dbReference type="Proteomes" id="UP000439780"/>
    </source>
</evidence>
<keyword evidence="14" id="KW-1185">Reference proteome</keyword>
<reference evidence="13 14" key="1">
    <citation type="submission" date="2019-12" db="EMBL/GenBank/DDBJ databases">
        <title>Genomic-based taxomic classification of the family Erythrobacteraceae.</title>
        <authorList>
            <person name="Xu L."/>
        </authorList>
    </citation>
    <scope>NUCLEOTIDE SEQUENCE [LARGE SCALE GENOMIC DNA]</scope>
    <source>
        <strain evidence="13 14">KEMB 9005-328</strain>
    </source>
</reference>
<name>A0A845AGF0_9SPHN</name>
<evidence type="ECO:0000313" key="13">
    <source>
        <dbReference type="EMBL" id="MXP27895.1"/>
    </source>
</evidence>
<dbReference type="GO" id="GO:0006168">
    <property type="term" value="P:adenine salvage"/>
    <property type="evidence" value="ECO:0007669"/>
    <property type="project" value="InterPro"/>
</dbReference>
<comment type="subcellular location">
    <subcellularLocation>
        <location evidence="3 11">Cytoplasm</location>
    </subcellularLocation>
</comment>
<evidence type="ECO:0000256" key="1">
    <source>
        <dbReference type="ARBA" id="ARBA00000868"/>
    </source>
</evidence>
<gene>
    <name evidence="11" type="primary">apt</name>
    <name evidence="13" type="ORF">GRI58_03545</name>
</gene>
<dbReference type="GO" id="GO:0003999">
    <property type="term" value="F:adenine phosphoribosyltransferase activity"/>
    <property type="evidence" value="ECO:0007669"/>
    <property type="project" value="UniProtKB-UniRule"/>
</dbReference>
<proteinExistence type="inferred from homology"/>
<feature type="domain" description="Phosphoribosyltransferase" evidence="12">
    <location>
        <begin position="51"/>
        <end position="152"/>
    </location>
</feature>
<keyword evidence="9 11" id="KW-0808">Transferase</keyword>
<dbReference type="GO" id="GO:0002055">
    <property type="term" value="F:adenine binding"/>
    <property type="evidence" value="ECO:0007669"/>
    <property type="project" value="TreeGrafter"/>
</dbReference>
<dbReference type="Proteomes" id="UP000439780">
    <property type="component" value="Unassembled WGS sequence"/>
</dbReference>
<evidence type="ECO:0000259" key="12">
    <source>
        <dbReference type="Pfam" id="PF00156"/>
    </source>
</evidence>
<dbReference type="InterPro" id="IPR050054">
    <property type="entry name" value="UPRTase/APRTase"/>
</dbReference>
<dbReference type="FunFam" id="3.40.50.2020:FF:000021">
    <property type="entry name" value="Adenine phosphoribosyltransferase"/>
    <property type="match status" value="1"/>
</dbReference>
<dbReference type="GO" id="GO:0016208">
    <property type="term" value="F:AMP binding"/>
    <property type="evidence" value="ECO:0007669"/>
    <property type="project" value="TreeGrafter"/>
</dbReference>
<comment type="function">
    <text evidence="2 11">Catalyzes a salvage reaction resulting in the formation of AMP, that is energically less costly than de novo synthesis.</text>
</comment>
<dbReference type="UniPathway" id="UPA00588">
    <property type="reaction ID" value="UER00646"/>
</dbReference>
<dbReference type="InterPro" id="IPR000836">
    <property type="entry name" value="PRTase_dom"/>
</dbReference>
<evidence type="ECO:0000256" key="9">
    <source>
        <dbReference type="ARBA" id="ARBA00022679"/>
    </source>
</evidence>
<dbReference type="EMBL" id="WTYA01000002">
    <property type="protein sequence ID" value="MXP27895.1"/>
    <property type="molecule type" value="Genomic_DNA"/>
</dbReference>
<dbReference type="InterPro" id="IPR029057">
    <property type="entry name" value="PRTase-like"/>
</dbReference>
<dbReference type="GO" id="GO:0005737">
    <property type="term" value="C:cytoplasm"/>
    <property type="evidence" value="ECO:0007669"/>
    <property type="project" value="UniProtKB-SubCell"/>
</dbReference>
<evidence type="ECO:0000256" key="3">
    <source>
        <dbReference type="ARBA" id="ARBA00004496"/>
    </source>
</evidence>
<dbReference type="EC" id="2.4.2.7" evidence="6 11"/>
<dbReference type="InterPro" id="IPR005764">
    <property type="entry name" value="Ade_phspho_trans"/>
</dbReference>
<evidence type="ECO:0000256" key="7">
    <source>
        <dbReference type="ARBA" id="ARBA00022490"/>
    </source>
</evidence>
<organism evidence="13 14">
    <name type="scientific">Qipengyuania algicida</name>
    <dbReference type="NCBI Taxonomy" id="1836209"/>
    <lineage>
        <taxon>Bacteria</taxon>
        <taxon>Pseudomonadati</taxon>
        <taxon>Pseudomonadota</taxon>
        <taxon>Alphaproteobacteria</taxon>
        <taxon>Sphingomonadales</taxon>
        <taxon>Erythrobacteraceae</taxon>
        <taxon>Qipengyuania</taxon>
    </lineage>
</organism>
<dbReference type="SUPFAM" id="SSF53271">
    <property type="entry name" value="PRTase-like"/>
    <property type="match status" value="1"/>
</dbReference>
<dbReference type="Pfam" id="PF00156">
    <property type="entry name" value="Pribosyltran"/>
    <property type="match status" value="1"/>
</dbReference>
<evidence type="ECO:0000256" key="6">
    <source>
        <dbReference type="ARBA" id="ARBA00011893"/>
    </source>
</evidence>
<comment type="subunit">
    <text evidence="11">Homodimer.</text>
</comment>
<dbReference type="PANTHER" id="PTHR32315">
    <property type="entry name" value="ADENINE PHOSPHORIBOSYLTRANSFERASE"/>
    <property type="match status" value="1"/>
</dbReference>
<keyword evidence="10 11" id="KW-0660">Purine salvage</keyword>
<evidence type="ECO:0000256" key="10">
    <source>
        <dbReference type="ARBA" id="ARBA00022726"/>
    </source>
</evidence>
<comment type="pathway">
    <text evidence="4 11">Purine metabolism; AMP biosynthesis via salvage pathway; AMP from adenine: step 1/1.</text>
</comment>
<evidence type="ECO:0000256" key="2">
    <source>
        <dbReference type="ARBA" id="ARBA00003968"/>
    </source>
</evidence>
<protein>
    <recommendedName>
        <fullName evidence="6 11">Adenine phosphoribosyltransferase</fullName>
        <shortName evidence="11">APRT</shortName>
        <ecNumber evidence="6 11">2.4.2.7</ecNumber>
    </recommendedName>
</protein>
<keyword evidence="8 11" id="KW-0328">Glycosyltransferase</keyword>
<dbReference type="GO" id="GO:0006166">
    <property type="term" value="P:purine ribonucleoside salvage"/>
    <property type="evidence" value="ECO:0007669"/>
    <property type="project" value="UniProtKB-UniRule"/>
</dbReference>